<dbReference type="Proteomes" id="UP000320176">
    <property type="component" value="Unassembled WGS sequence"/>
</dbReference>
<organism evidence="1 2">
    <name type="scientific">Stieleria varia</name>
    <dbReference type="NCBI Taxonomy" id="2528005"/>
    <lineage>
        <taxon>Bacteria</taxon>
        <taxon>Pseudomonadati</taxon>
        <taxon>Planctomycetota</taxon>
        <taxon>Planctomycetia</taxon>
        <taxon>Pirellulales</taxon>
        <taxon>Pirellulaceae</taxon>
        <taxon>Stieleria</taxon>
    </lineage>
</organism>
<proteinExistence type="predicted"/>
<accession>A0A5C5ZP30</accession>
<evidence type="ECO:0000313" key="2">
    <source>
        <dbReference type="Proteomes" id="UP000320176"/>
    </source>
</evidence>
<dbReference type="RefSeq" id="WP_146523727.1">
    <property type="nucleotide sequence ID" value="NZ_CP151726.1"/>
</dbReference>
<dbReference type="AlphaFoldDB" id="A0A5C5ZP30"/>
<protein>
    <submittedName>
        <fullName evidence="1">Uncharacterized protein</fullName>
    </submittedName>
</protein>
<comment type="caution">
    <text evidence="1">The sequence shown here is derived from an EMBL/GenBank/DDBJ whole genome shotgun (WGS) entry which is preliminary data.</text>
</comment>
<name>A0A5C5ZP30_9BACT</name>
<evidence type="ECO:0000313" key="1">
    <source>
        <dbReference type="EMBL" id="TWT89262.1"/>
    </source>
</evidence>
<sequence>MVDWQQLESEEDDCEEFPELFRQLNGSDEKVVGAALATLWESSGVDYGRVYDCFPHCLDPLIKTFLAGGKASLRSGSLAGRMLENCKESLEQSGADSQVFEIAIACTDLIGESESSLLSANSSHPGFLSVLSYVVTNAALLERKFQRRSMIDPSGWLQEFWERSQEPIDKAGLRMAANQLSSYAEVPICFAGPKELSFEERLVTAVTVSPVKLASDLDLFLALVECCRHPKQAIEKFAYGFPADLTNDFIFPWFHPNVVVIAERILLSSEFLSSDDVARAFAERVSHSNVLLSDSCVEIVRAYFPDRLNFEDGAEKLTCPQRIVLNAVIENDSLWGDEERFVNHISRWFGLKGLSSDRDRLASYLSDRNS</sequence>
<dbReference type="EMBL" id="SJPN01000025">
    <property type="protein sequence ID" value="TWT89262.1"/>
    <property type="molecule type" value="Genomic_DNA"/>
</dbReference>
<reference evidence="1 2" key="1">
    <citation type="submission" date="2019-02" db="EMBL/GenBank/DDBJ databases">
        <title>Deep-cultivation of Planctomycetes and their phenomic and genomic characterization uncovers novel biology.</title>
        <authorList>
            <person name="Wiegand S."/>
            <person name="Jogler M."/>
            <person name="Boedeker C."/>
            <person name="Pinto D."/>
            <person name="Vollmers J."/>
            <person name="Rivas-Marin E."/>
            <person name="Kohn T."/>
            <person name="Peeters S.H."/>
            <person name="Heuer A."/>
            <person name="Rast P."/>
            <person name="Oberbeckmann S."/>
            <person name="Bunk B."/>
            <person name="Jeske O."/>
            <person name="Meyerdierks A."/>
            <person name="Storesund J.E."/>
            <person name="Kallscheuer N."/>
            <person name="Luecker S."/>
            <person name="Lage O.M."/>
            <person name="Pohl T."/>
            <person name="Merkel B.J."/>
            <person name="Hornburger P."/>
            <person name="Mueller R.-W."/>
            <person name="Bruemmer F."/>
            <person name="Labrenz M."/>
            <person name="Spormann A.M."/>
            <person name="Op Den Camp H."/>
            <person name="Overmann J."/>
            <person name="Amann R."/>
            <person name="Jetten M.S.M."/>
            <person name="Mascher T."/>
            <person name="Medema M.H."/>
            <person name="Devos D.P."/>
            <person name="Kaster A.-K."/>
            <person name="Ovreas L."/>
            <person name="Rohde M."/>
            <person name="Galperin M.Y."/>
            <person name="Jogler C."/>
        </authorList>
    </citation>
    <scope>NUCLEOTIDE SEQUENCE [LARGE SCALE GENOMIC DNA]</scope>
    <source>
        <strain evidence="1 2">Pla52n</strain>
    </source>
</reference>
<gene>
    <name evidence="1" type="ORF">Pla52n_68590</name>
</gene>
<keyword evidence="2" id="KW-1185">Reference proteome</keyword>